<protein>
    <submittedName>
        <fullName evidence="1">Uncharacterized protein</fullName>
    </submittedName>
</protein>
<accession>U1WTJ6</accession>
<dbReference type="EMBL" id="AWSJ01000352">
    <property type="protein sequence ID" value="ERI05573.1"/>
    <property type="molecule type" value="Genomic_DNA"/>
</dbReference>
<dbReference type="STRING" id="649747.HMPREF0083_05645"/>
<keyword evidence="2" id="KW-1185">Reference proteome</keyword>
<dbReference type="AlphaFoldDB" id="U1WTJ6"/>
<comment type="caution">
    <text evidence="1">The sequence shown here is derived from an EMBL/GenBank/DDBJ whole genome shotgun (WGS) entry which is preliminary data.</text>
</comment>
<name>U1WTJ6_ANEAE</name>
<evidence type="ECO:0000313" key="1">
    <source>
        <dbReference type="EMBL" id="ERI05573.1"/>
    </source>
</evidence>
<sequence>MEAGDSEKEGVDVPRPPPFLLFLPPITNMRRFIKSDVYKLFAY</sequence>
<proteinExistence type="predicted"/>
<gene>
    <name evidence="1" type="ORF">HMPREF0083_05645</name>
</gene>
<reference evidence="1 2" key="1">
    <citation type="submission" date="2013-08" db="EMBL/GenBank/DDBJ databases">
        <authorList>
            <person name="Weinstock G."/>
            <person name="Sodergren E."/>
            <person name="Wylie T."/>
            <person name="Fulton L."/>
            <person name="Fulton R."/>
            <person name="Fronick C."/>
            <person name="O'Laughlin M."/>
            <person name="Godfrey J."/>
            <person name="Miner T."/>
            <person name="Herter B."/>
            <person name="Appelbaum E."/>
            <person name="Cordes M."/>
            <person name="Lek S."/>
            <person name="Wollam A."/>
            <person name="Pepin K.H."/>
            <person name="Palsikar V.B."/>
            <person name="Mitreva M."/>
            <person name="Wilson R.K."/>
        </authorList>
    </citation>
    <scope>NUCLEOTIDE SEQUENCE [LARGE SCALE GENOMIC DNA]</scope>
    <source>
        <strain evidence="1 2">ATCC 12856</strain>
    </source>
</reference>
<organism evidence="1 2">
    <name type="scientific">Aneurinibacillus aneurinilyticus ATCC 12856</name>
    <dbReference type="NCBI Taxonomy" id="649747"/>
    <lineage>
        <taxon>Bacteria</taxon>
        <taxon>Bacillati</taxon>
        <taxon>Bacillota</taxon>
        <taxon>Bacilli</taxon>
        <taxon>Bacillales</taxon>
        <taxon>Paenibacillaceae</taxon>
        <taxon>Aneurinibacillus group</taxon>
        <taxon>Aneurinibacillus</taxon>
    </lineage>
</organism>
<dbReference type="Proteomes" id="UP000016511">
    <property type="component" value="Unassembled WGS sequence"/>
</dbReference>
<evidence type="ECO:0000313" key="2">
    <source>
        <dbReference type="Proteomes" id="UP000016511"/>
    </source>
</evidence>
<dbReference type="HOGENOM" id="CLU_3228902_0_0_9"/>